<dbReference type="Proteomes" id="UP000747013">
    <property type="component" value="Unassembled WGS sequence"/>
</dbReference>
<dbReference type="PANTHER" id="PTHR35149">
    <property type="entry name" value="SLL5132 PROTEIN"/>
    <property type="match status" value="1"/>
</dbReference>
<reference evidence="3" key="1">
    <citation type="journal article" date="2021" name="PeerJ">
        <title>Extensive microbial diversity within the chicken gut microbiome revealed by metagenomics and culture.</title>
        <authorList>
            <person name="Gilroy R."/>
            <person name="Ravi A."/>
            <person name="Getino M."/>
            <person name="Pursley I."/>
            <person name="Horton D.L."/>
            <person name="Alikhan N.F."/>
            <person name="Baker D."/>
            <person name="Gharbi K."/>
            <person name="Hall N."/>
            <person name="Watson M."/>
            <person name="Adriaenssens E.M."/>
            <person name="Foster-Nyarko E."/>
            <person name="Jarju S."/>
            <person name="Secka A."/>
            <person name="Antonio M."/>
            <person name="Oren A."/>
            <person name="Chaudhuri R.R."/>
            <person name="La Ragione R."/>
            <person name="Hildebrand F."/>
            <person name="Pallen M.J."/>
        </authorList>
    </citation>
    <scope>NUCLEOTIDE SEQUENCE</scope>
    <source>
        <strain evidence="3">7886</strain>
    </source>
</reference>
<dbReference type="EMBL" id="DYWC01000100">
    <property type="protein sequence ID" value="HJF86677.1"/>
    <property type="molecule type" value="Genomic_DNA"/>
</dbReference>
<evidence type="ECO:0000313" key="4">
    <source>
        <dbReference type="Proteomes" id="UP000747013"/>
    </source>
</evidence>
<dbReference type="Pfam" id="PF25202">
    <property type="entry name" value="DUF7834"/>
    <property type="match status" value="1"/>
</dbReference>
<sequence length="449" mass="53079">MEEQELSIVTIGDVFKYNDKEKKYEYNLAIPDYQRPYRWKTETALALLNDIIDAQKNNISQYRIGTLILHKNEEGEYEIVDGQQRMTTLTLLLYALTGDENLQLLKAEYKADSKTALKNNYALFKRKIESMKDSDIEDYIRNKCAVVKIVTDSEQEAFQFFDSQNSRGKALAPHDLLKSYHLREMNDESEDVKKKIVNHWENLDQDYIVELFAEYLYPIINWSKGRNGLGYNMSKIDTFKGIKLGNKYPYAVYHKASHIFIEEFNSKSNELIGNNTFNEFSLTMPIIAGRRFFKYVFNYYDLTKEVDKIFTSKYEEDLLPNRRRGDHYTKQLFMCSLVALADRFGIDTLNEDNWLVDLMYTWAYSLRLYMHSVYKQSINKYAIGEKSELNDGLSMFERISEAKIPEDLERIVVKRAEYSNKRYKEIDDWYKEIDEHIKEINGEKSQNGR</sequence>
<reference evidence="3" key="2">
    <citation type="submission" date="2021-09" db="EMBL/GenBank/DDBJ databases">
        <authorList>
            <person name="Gilroy R."/>
        </authorList>
    </citation>
    <scope>NUCLEOTIDE SEQUENCE</scope>
    <source>
        <strain evidence="3">7886</strain>
    </source>
</reference>
<protein>
    <submittedName>
        <fullName evidence="3">DUF262 domain-containing protein</fullName>
    </submittedName>
</protein>
<name>A0A921HQ30_9LACO</name>
<dbReference type="Pfam" id="PF03235">
    <property type="entry name" value="GmrSD_N"/>
    <property type="match status" value="1"/>
</dbReference>
<comment type="caution">
    <text evidence="3">The sequence shown here is derived from an EMBL/GenBank/DDBJ whole genome shotgun (WGS) entry which is preliminary data.</text>
</comment>
<accession>A0A921HQ30</accession>
<feature type="domain" description="GmrSD restriction endonucleases N-terminal" evidence="1">
    <location>
        <begin position="23"/>
        <end position="181"/>
    </location>
</feature>
<proteinExistence type="predicted"/>
<dbReference type="PANTHER" id="PTHR35149:SF2">
    <property type="entry name" value="DUF262 DOMAIN-CONTAINING PROTEIN"/>
    <property type="match status" value="1"/>
</dbReference>
<evidence type="ECO:0000313" key="3">
    <source>
        <dbReference type="EMBL" id="HJF86677.1"/>
    </source>
</evidence>
<dbReference type="AlphaFoldDB" id="A0A921HQ30"/>
<dbReference type="InterPro" id="IPR004919">
    <property type="entry name" value="GmrSD_N"/>
</dbReference>
<feature type="domain" description="DUF7834" evidence="2">
    <location>
        <begin position="193"/>
        <end position="422"/>
    </location>
</feature>
<dbReference type="InterPro" id="IPR057156">
    <property type="entry name" value="DUF7834"/>
</dbReference>
<evidence type="ECO:0000259" key="2">
    <source>
        <dbReference type="Pfam" id="PF25202"/>
    </source>
</evidence>
<organism evidence="3 4">
    <name type="scientific">Companilactobacillus farciminis</name>
    <dbReference type="NCBI Taxonomy" id="1612"/>
    <lineage>
        <taxon>Bacteria</taxon>
        <taxon>Bacillati</taxon>
        <taxon>Bacillota</taxon>
        <taxon>Bacilli</taxon>
        <taxon>Lactobacillales</taxon>
        <taxon>Lactobacillaceae</taxon>
        <taxon>Companilactobacillus</taxon>
    </lineage>
</organism>
<evidence type="ECO:0000259" key="1">
    <source>
        <dbReference type="Pfam" id="PF03235"/>
    </source>
</evidence>
<gene>
    <name evidence="3" type="ORF">K8V88_04485</name>
</gene>